<sequence length="110" mass="12517">MKPFTRRVIHIIKQVPPGKVMSYGGVARAAGSPRAARQVVRILHSMSRKYNLPWHRIINAKGEIAIRRESGFEQQKFLLEEEGVDVSTGGRVDLGRYEHHMPPMLEEEEG</sequence>
<dbReference type="Proteomes" id="UP001595387">
    <property type="component" value="Unassembled WGS sequence"/>
</dbReference>
<dbReference type="SUPFAM" id="SSF46767">
    <property type="entry name" value="Methylated DNA-protein cysteine methyltransferase, C-terminal domain"/>
    <property type="match status" value="1"/>
</dbReference>
<dbReference type="PANTHER" id="PTHR42942">
    <property type="entry name" value="6-O-METHYLGUANINE DNA METHYLTRANSFERASE"/>
    <property type="match status" value="1"/>
</dbReference>
<dbReference type="InterPro" id="IPR036217">
    <property type="entry name" value="MethylDNA_cys_MeTrfase_DNAb"/>
</dbReference>
<keyword evidence="1" id="KW-0227">DNA damage</keyword>
<dbReference type="EMBL" id="JBHRRZ010000017">
    <property type="protein sequence ID" value="MFC2949063.1"/>
    <property type="molecule type" value="Genomic_DNA"/>
</dbReference>
<evidence type="ECO:0000313" key="4">
    <source>
        <dbReference type="Proteomes" id="UP001595387"/>
    </source>
</evidence>
<dbReference type="CDD" id="cd06445">
    <property type="entry name" value="ATase"/>
    <property type="match status" value="1"/>
</dbReference>
<name>A0ABV7A7Z7_9BACI</name>
<accession>A0ABV7A7Z7</accession>
<organism evidence="3 4">
    <name type="scientific">Virgibacillus sediminis</name>
    <dbReference type="NCBI Taxonomy" id="202260"/>
    <lineage>
        <taxon>Bacteria</taxon>
        <taxon>Bacillati</taxon>
        <taxon>Bacillota</taxon>
        <taxon>Bacilli</taxon>
        <taxon>Bacillales</taxon>
        <taxon>Bacillaceae</taxon>
        <taxon>Virgibacillus</taxon>
    </lineage>
</organism>
<evidence type="ECO:0000259" key="2">
    <source>
        <dbReference type="Pfam" id="PF01035"/>
    </source>
</evidence>
<dbReference type="Pfam" id="PF01035">
    <property type="entry name" value="DNA_binding_1"/>
    <property type="match status" value="1"/>
</dbReference>
<dbReference type="NCBIfam" id="TIGR00589">
    <property type="entry name" value="ogt"/>
    <property type="match status" value="1"/>
</dbReference>
<proteinExistence type="predicted"/>
<dbReference type="Gene3D" id="1.10.10.10">
    <property type="entry name" value="Winged helix-like DNA-binding domain superfamily/Winged helix DNA-binding domain"/>
    <property type="match status" value="1"/>
</dbReference>
<dbReference type="RefSeq" id="WP_390306751.1">
    <property type="nucleotide sequence ID" value="NZ_JBHRRZ010000017.1"/>
</dbReference>
<protein>
    <submittedName>
        <fullName evidence="3">MGMT family protein</fullName>
    </submittedName>
</protein>
<evidence type="ECO:0000313" key="3">
    <source>
        <dbReference type="EMBL" id="MFC2949063.1"/>
    </source>
</evidence>
<dbReference type="PANTHER" id="PTHR42942:SF1">
    <property type="entry name" value="ALKYLTRANSFERASE-LIKE PROTEIN 1"/>
    <property type="match status" value="1"/>
</dbReference>
<feature type="domain" description="Methylated-DNA-[protein]-cysteine S-methyltransferase DNA binding" evidence="2">
    <location>
        <begin position="3"/>
        <end position="84"/>
    </location>
</feature>
<dbReference type="InterPro" id="IPR052520">
    <property type="entry name" value="ATL_DNA_repair"/>
</dbReference>
<comment type="caution">
    <text evidence="3">The sequence shown here is derived from an EMBL/GenBank/DDBJ whole genome shotgun (WGS) entry which is preliminary data.</text>
</comment>
<dbReference type="InterPro" id="IPR014048">
    <property type="entry name" value="MethylDNA_cys_MeTrfase_DNA-bd"/>
</dbReference>
<gene>
    <name evidence="3" type="ORF">ACFODW_12015</name>
</gene>
<reference evidence="4" key="1">
    <citation type="journal article" date="2019" name="Int. J. Syst. Evol. Microbiol.">
        <title>The Global Catalogue of Microorganisms (GCM) 10K type strain sequencing project: providing services to taxonomists for standard genome sequencing and annotation.</title>
        <authorList>
            <consortium name="The Broad Institute Genomics Platform"/>
            <consortium name="The Broad Institute Genome Sequencing Center for Infectious Disease"/>
            <person name="Wu L."/>
            <person name="Ma J."/>
        </authorList>
    </citation>
    <scope>NUCLEOTIDE SEQUENCE [LARGE SCALE GENOMIC DNA]</scope>
    <source>
        <strain evidence="4">KCTC 13193</strain>
    </source>
</reference>
<dbReference type="InterPro" id="IPR036388">
    <property type="entry name" value="WH-like_DNA-bd_sf"/>
</dbReference>
<keyword evidence="4" id="KW-1185">Reference proteome</keyword>
<evidence type="ECO:0000256" key="1">
    <source>
        <dbReference type="ARBA" id="ARBA00022763"/>
    </source>
</evidence>